<feature type="non-terminal residue" evidence="2">
    <location>
        <position position="137"/>
    </location>
</feature>
<dbReference type="InterPro" id="IPR008844">
    <property type="entry name" value="Spore_GerAC-like"/>
</dbReference>
<dbReference type="PANTHER" id="PTHR35789:SF1">
    <property type="entry name" value="SPORE GERMINATION PROTEIN B3"/>
    <property type="match status" value="1"/>
</dbReference>
<dbReference type="GO" id="GO:0009847">
    <property type="term" value="P:spore germination"/>
    <property type="evidence" value="ECO:0007669"/>
    <property type="project" value="InterPro"/>
</dbReference>
<protein>
    <submittedName>
        <fullName evidence="2">Spore germination protein KC</fullName>
    </submittedName>
</protein>
<reference evidence="3" key="1">
    <citation type="journal article" date="2015" name="MBio">
        <title>Genome-Resolved Metagenomic Analysis Reveals Roles for Candidate Phyla and Other Microbial Community Members in Biogeochemical Transformations in Oil Reservoirs.</title>
        <authorList>
            <person name="Hu P."/>
            <person name="Tom L."/>
            <person name="Singh A."/>
            <person name="Thomas B.C."/>
            <person name="Baker B.J."/>
            <person name="Piceno Y.M."/>
            <person name="Andersen G.L."/>
            <person name="Banfield J.F."/>
        </authorList>
    </citation>
    <scope>NUCLEOTIDE SEQUENCE [LARGE SCALE GENOMIC DNA]</scope>
</reference>
<dbReference type="AlphaFoldDB" id="A0A101FEZ5"/>
<sequence>MERGVKTMRELFPRISLRLISFLVSVLLMTGCAGCWSAVEIDQMSFISVVGVDRLGPQELLVSFQIVNPRALAGGGGQGGRGGGDEPPVIVLSVKARTVPDALAKLASESPRVVRFKQLSAIVLGEELAKDGIASVV</sequence>
<dbReference type="PANTHER" id="PTHR35789">
    <property type="entry name" value="SPORE GERMINATION PROTEIN B3"/>
    <property type="match status" value="1"/>
</dbReference>
<evidence type="ECO:0000259" key="1">
    <source>
        <dbReference type="Pfam" id="PF25198"/>
    </source>
</evidence>
<dbReference type="PROSITE" id="PS51257">
    <property type="entry name" value="PROKAR_LIPOPROTEIN"/>
    <property type="match status" value="1"/>
</dbReference>
<dbReference type="Pfam" id="PF25198">
    <property type="entry name" value="Spore_GerAC_N"/>
    <property type="match status" value="1"/>
</dbReference>
<evidence type="ECO:0000313" key="2">
    <source>
        <dbReference type="EMBL" id="KUK35808.1"/>
    </source>
</evidence>
<name>A0A101FEZ5_9THEO</name>
<evidence type="ECO:0000313" key="3">
    <source>
        <dbReference type="Proteomes" id="UP000053326"/>
    </source>
</evidence>
<gene>
    <name evidence="2" type="ORF">XD66_1482</name>
</gene>
<proteinExistence type="predicted"/>
<feature type="domain" description="Spore germination protein N-terminal" evidence="1">
    <location>
        <begin position="38"/>
        <end position="136"/>
    </location>
</feature>
<dbReference type="EMBL" id="LGFO01000249">
    <property type="protein sequence ID" value="KUK35808.1"/>
    <property type="molecule type" value="Genomic_DNA"/>
</dbReference>
<organism evidence="2 3">
    <name type="scientific">Thermacetogenium phaeum</name>
    <dbReference type="NCBI Taxonomy" id="85874"/>
    <lineage>
        <taxon>Bacteria</taxon>
        <taxon>Bacillati</taxon>
        <taxon>Bacillota</taxon>
        <taxon>Clostridia</taxon>
        <taxon>Thermoanaerobacterales</taxon>
        <taxon>Thermoanaerobacteraceae</taxon>
        <taxon>Thermacetogenium</taxon>
    </lineage>
</organism>
<dbReference type="Proteomes" id="UP000053326">
    <property type="component" value="Unassembled WGS sequence"/>
</dbReference>
<dbReference type="GO" id="GO:0016020">
    <property type="term" value="C:membrane"/>
    <property type="evidence" value="ECO:0007669"/>
    <property type="project" value="InterPro"/>
</dbReference>
<accession>A0A101FEZ5</accession>
<comment type="caution">
    <text evidence="2">The sequence shown here is derived from an EMBL/GenBank/DDBJ whole genome shotgun (WGS) entry which is preliminary data.</text>
</comment>
<dbReference type="InterPro" id="IPR057336">
    <property type="entry name" value="GerAC_N"/>
</dbReference>